<accession>A0A2P6MCP3</accession>
<proteinExistence type="predicted"/>
<dbReference type="OrthoDB" id="5948002at2"/>
<gene>
    <name evidence="2" type="ORF">C6N40_01095</name>
</gene>
<evidence type="ECO:0000313" key="2">
    <source>
        <dbReference type="EMBL" id="PRH83768.1"/>
    </source>
</evidence>
<comment type="caution">
    <text evidence="2">The sequence shown here is derived from an EMBL/GenBank/DDBJ whole genome shotgun (WGS) entry which is preliminary data.</text>
</comment>
<dbReference type="RefSeq" id="WP_106989155.1">
    <property type="nucleotide sequence ID" value="NZ_KZ679084.1"/>
</dbReference>
<dbReference type="AlphaFoldDB" id="A0A2P6MCP3"/>
<dbReference type="Proteomes" id="UP000241736">
    <property type="component" value="Unassembled WGS sequence"/>
</dbReference>
<organism evidence="2 3">
    <name type="scientific">Arenimonas caeni</name>
    <dbReference type="NCBI Taxonomy" id="2058085"/>
    <lineage>
        <taxon>Bacteria</taxon>
        <taxon>Pseudomonadati</taxon>
        <taxon>Pseudomonadota</taxon>
        <taxon>Gammaproteobacteria</taxon>
        <taxon>Lysobacterales</taxon>
        <taxon>Lysobacteraceae</taxon>
        <taxon>Arenimonas</taxon>
    </lineage>
</organism>
<dbReference type="PROSITE" id="PS51257">
    <property type="entry name" value="PROKAR_LIPOPROTEIN"/>
    <property type="match status" value="1"/>
</dbReference>
<feature type="signal peptide" evidence="1">
    <location>
        <begin position="1"/>
        <end position="19"/>
    </location>
</feature>
<name>A0A2P6MCP3_9GAMM</name>
<protein>
    <recommendedName>
        <fullName evidence="4">Lipoprotein</fullName>
    </recommendedName>
</protein>
<keyword evidence="3" id="KW-1185">Reference proteome</keyword>
<reference evidence="2 3" key="1">
    <citation type="submission" date="2018-03" db="EMBL/GenBank/DDBJ databases">
        <title>Arenimonas caeni sp. nov., isolated from activated sludge.</title>
        <authorList>
            <person name="Liu H."/>
        </authorList>
    </citation>
    <scope>NUCLEOTIDE SEQUENCE [LARGE SCALE GENOMIC DNA]</scope>
    <source>
        <strain evidence="3">z29</strain>
    </source>
</reference>
<feature type="chain" id="PRO_5015129098" description="Lipoprotein" evidence="1">
    <location>
        <begin position="20"/>
        <end position="238"/>
    </location>
</feature>
<keyword evidence="1" id="KW-0732">Signal</keyword>
<evidence type="ECO:0008006" key="4">
    <source>
        <dbReference type="Google" id="ProtNLM"/>
    </source>
</evidence>
<evidence type="ECO:0000313" key="3">
    <source>
        <dbReference type="Proteomes" id="UP000241736"/>
    </source>
</evidence>
<evidence type="ECO:0000256" key="1">
    <source>
        <dbReference type="SAM" id="SignalP"/>
    </source>
</evidence>
<dbReference type="EMBL" id="PVLF01000001">
    <property type="protein sequence ID" value="PRH83768.1"/>
    <property type="molecule type" value="Genomic_DNA"/>
</dbReference>
<sequence length="238" mass="25959">MSLALLRRLALLPLALALAACQPEPVDPAADETAGAELLALYEQARADGDFEIAEMHGNMLDDRHGRTEAAATMRATIDAVRTEAEAMREQRRLIALWDYQSVAVEGGTQHSAAIYSKVPQAYVDEDAPPPRPDARLVLRNHPDWGVSAYLVLEMSELRCGPPCRLSIRFDDAPARSFAGEPADTGTGPALFIKDEAAFREAMAQSKTVRIELPRSGALVPVFEFEVGGFRPALYRAD</sequence>